<dbReference type="PANTHER" id="PTHR47424">
    <property type="entry name" value="REGULATORY PROTEIN GAL4"/>
    <property type="match status" value="1"/>
</dbReference>
<keyword evidence="2" id="KW-0238">DNA-binding</keyword>
<comment type="caution">
    <text evidence="6">The sequence shown here is derived from an EMBL/GenBank/DDBJ whole genome shotgun (WGS) entry which is preliminary data.</text>
</comment>
<evidence type="ECO:0000256" key="1">
    <source>
        <dbReference type="ARBA" id="ARBA00023015"/>
    </source>
</evidence>
<evidence type="ECO:0000256" key="2">
    <source>
        <dbReference type="ARBA" id="ARBA00023125"/>
    </source>
</evidence>
<name>A0ABR3REP8_9PLEO</name>
<dbReference type="PANTHER" id="PTHR47424:SF3">
    <property type="entry name" value="REGULATORY PROTEIN GAL4"/>
    <property type="match status" value="1"/>
</dbReference>
<evidence type="ECO:0000256" key="3">
    <source>
        <dbReference type="ARBA" id="ARBA00023163"/>
    </source>
</evidence>
<evidence type="ECO:0000256" key="4">
    <source>
        <dbReference type="ARBA" id="ARBA00023242"/>
    </source>
</evidence>
<keyword evidence="3" id="KW-0804">Transcription</keyword>
<proteinExistence type="predicted"/>
<keyword evidence="4" id="KW-0539">Nucleus</keyword>
<dbReference type="Proteomes" id="UP001521222">
    <property type="component" value="Unassembled WGS sequence"/>
</dbReference>
<evidence type="ECO:0000313" key="6">
    <source>
        <dbReference type="EMBL" id="KAL1602906.1"/>
    </source>
</evidence>
<evidence type="ECO:0000256" key="5">
    <source>
        <dbReference type="SAM" id="MobiDB-lite"/>
    </source>
</evidence>
<gene>
    <name evidence="6" type="ORF">SLS59_004561</name>
</gene>
<feature type="region of interest" description="Disordered" evidence="5">
    <location>
        <begin position="459"/>
        <end position="482"/>
    </location>
</feature>
<dbReference type="InterPro" id="IPR051127">
    <property type="entry name" value="Fungal_SecMet_Regulators"/>
</dbReference>
<protein>
    <submittedName>
        <fullName evidence="6">Uncharacterized protein</fullName>
    </submittedName>
</protein>
<reference evidence="6 7" key="1">
    <citation type="submission" date="2024-02" db="EMBL/GenBank/DDBJ databases">
        <title>De novo assembly and annotation of 12 fungi associated with fruit tree decline syndrome in Ontario, Canada.</title>
        <authorList>
            <person name="Sulman M."/>
            <person name="Ellouze W."/>
            <person name="Ilyukhin E."/>
        </authorList>
    </citation>
    <scope>NUCLEOTIDE SEQUENCE [LARGE SCALE GENOMIC DNA]</scope>
    <source>
        <strain evidence="6 7">M97-236</strain>
    </source>
</reference>
<evidence type="ECO:0000313" key="7">
    <source>
        <dbReference type="Proteomes" id="UP001521222"/>
    </source>
</evidence>
<accession>A0ABR3REP8</accession>
<dbReference type="CDD" id="cd12148">
    <property type="entry name" value="fungal_TF_MHR"/>
    <property type="match status" value="1"/>
</dbReference>
<keyword evidence="1" id="KW-0805">Transcription regulation</keyword>
<sequence>MDTAESDEAGGRLLSDPYGTVRYLGESSGATFLDQLKQFMLNLPLTFSPPGSADGSTFVASIGQYQTFDSRPLPNPDVNPTWLPSQPDMALMLQELRRYIQDGHGSGAFKSGGIHWWGDLSNPPTHSAGSTSIAALTQQTEANRHLAFYHVCFALAVSIGHTSLHRPDFQSGEAYFKRARMLLGNPMDTVRFTLSDVPALSLMGYYLIEVNRRDAASMPPCDGLSANIELASISGYIVRETYGIAPRYRRAARSEASIDAALRMLRDWHSRLPAVLQVPTDHTQLDPACCTMHMSYNQLIILTTRPVFFAAIKKVVAQRMFSDLGSSESCIHETQIRSCTEAAQRILDLARLLQTTNRNWLQSGLHFLFNAAVVLLLSRISSAYEDDFDSDRAPEGPHAAETRFAIHVFEQEAKTGTNYPRDCCRVLQDLKALTDRYVLTQRMSTTQQRPVVWRFDTTTSQPATAPSAPPQGPSNGSNGDTDIYQEMLSWAQTDGLQLQDTLLF</sequence>
<dbReference type="EMBL" id="JAKIXB020000013">
    <property type="protein sequence ID" value="KAL1602906.1"/>
    <property type="molecule type" value="Genomic_DNA"/>
</dbReference>
<keyword evidence="7" id="KW-1185">Reference proteome</keyword>
<organism evidence="6 7">
    <name type="scientific">Nothophoma quercina</name>
    <dbReference type="NCBI Taxonomy" id="749835"/>
    <lineage>
        <taxon>Eukaryota</taxon>
        <taxon>Fungi</taxon>
        <taxon>Dikarya</taxon>
        <taxon>Ascomycota</taxon>
        <taxon>Pezizomycotina</taxon>
        <taxon>Dothideomycetes</taxon>
        <taxon>Pleosporomycetidae</taxon>
        <taxon>Pleosporales</taxon>
        <taxon>Pleosporineae</taxon>
        <taxon>Didymellaceae</taxon>
        <taxon>Nothophoma</taxon>
    </lineage>
</organism>